<dbReference type="PANTHER" id="PTHR43022:SF1">
    <property type="entry name" value="PROTEIN SMF"/>
    <property type="match status" value="1"/>
</dbReference>
<feature type="region of interest" description="Disordered" evidence="2">
    <location>
        <begin position="1"/>
        <end position="27"/>
    </location>
</feature>
<gene>
    <name evidence="4" type="ORF">F0U60_37480</name>
</gene>
<evidence type="ECO:0000256" key="2">
    <source>
        <dbReference type="SAM" id="MobiDB-lite"/>
    </source>
</evidence>
<evidence type="ECO:0000259" key="3">
    <source>
        <dbReference type="Pfam" id="PF02481"/>
    </source>
</evidence>
<evidence type="ECO:0000313" key="5">
    <source>
        <dbReference type="Proteomes" id="UP001611383"/>
    </source>
</evidence>
<dbReference type="Gene3D" id="3.40.50.450">
    <property type="match status" value="1"/>
</dbReference>
<evidence type="ECO:0000313" key="4">
    <source>
        <dbReference type="EMBL" id="WNG52805.1"/>
    </source>
</evidence>
<keyword evidence="5" id="KW-1185">Reference proteome</keyword>
<sequence>MGVPERWEASPVARKTPERAERRPRAGSYIPPEHWYTTTLVELLDELRSVPEQQQRPPGVADTGPGYGPPIFYSGDLALVRRPCVAIVGTRSVSPAGAARARNLARDLAKAGIVVVSGLAKGVDTEALTGAIEAGGNTIAVIGTPLDKAYPAENKRLQEEIYREHLLISQFPWGSRVFQGNFPMRNRVMAAIADMTVIIEAGETSGTLHQAVECNKLGRWLLLSREVVENKALTWPASFRSKPWTRVFSSSEDVFAALRETGIWP</sequence>
<dbReference type="InterPro" id="IPR057666">
    <property type="entry name" value="DrpA_SLOG"/>
</dbReference>
<dbReference type="Pfam" id="PF02481">
    <property type="entry name" value="DNA_processg_A"/>
    <property type="match status" value="1"/>
</dbReference>
<dbReference type="Proteomes" id="UP001611383">
    <property type="component" value="Chromosome"/>
</dbReference>
<dbReference type="PANTHER" id="PTHR43022">
    <property type="entry name" value="PROTEIN SMF"/>
    <property type="match status" value="1"/>
</dbReference>
<name>A0ABY9XBN8_9BACT</name>
<dbReference type="InterPro" id="IPR003488">
    <property type="entry name" value="DprA"/>
</dbReference>
<organism evidence="4 5">
    <name type="scientific">Archangium minus</name>
    <dbReference type="NCBI Taxonomy" id="83450"/>
    <lineage>
        <taxon>Bacteria</taxon>
        <taxon>Pseudomonadati</taxon>
        <taxon>Myxococcota</taxon>
        <taxon>Myxococcia</taxon>
        <taxon>Myxococcales</taxon>
        <taxon>Cystobacterineae</taxon>
        <taxon>Archangiaceae</taxon>
        <taxon>Archangium</taxon>
    </lineage>
</organism>
<dbReference type="EMBL" id="CP043494">
    <property type="protein sequence ID" value="WNG52805.1"/>
    <property type="molecule type" value="Genomic_DNA"/>
</dbReference>
<dbReference type="SUPFAM" id="SSF102405">
    <property type="entry name" value="MCP/YpsA-like"/>
    <property type="match status" value="1"/>
</dbReference>
<reference evidence="4 5" key="1">
    <citation type="submission" date="2019-08" db="EMBL/GenBank/DDBJ databases">
        <title>Archangium and Cystobacter genomes.</title>
        <authorList>
            <person name="Chen I.-C.K."/>
            <person name="Wielgoss S."/>
        </authorList>
    </citation>
    <scope>NUCLEOTIDE SEQUENCE [LARGE SCALE GENOMIC DNA]</scope>
    <source>
        <strain evidence="4 5">Cbm 6</strain>
    </source>
</reference>
<protein>
    <submittedName>
        <fullName evidence="4">DNA-processing protein DprA</fullName>
    </submittedName>
</protein>
<evidence type="ECO:0000256" key="1">
    <source>
        <dbReference type="ARBA" id="ARBA00006525"/>
    </source>
</evidence>
<feature type="domain" description="Smf/DprA SLOG" evidence="3">
    <location>
        <begin position="69"/>
        <end position="224"/>
    </location>
</feature>
<proteinExistence type="inferred from homology"/>
<accession>A0ABY9XBN8</accession>
<feature type="compositionally biased region" description="Basic and acidic residues" evidence="2">
    <location>
        <begin position="15"/>
        <end position="24"/>
    </location>
</feature>
<comment type="similarity">
    <text evidence="1">Belongs to the DprA/Smf family.</text>
</comment>